<proteinExistence type="predicted"/>
<evidence type="ECO:0000313" key="2">
    <source>
        <dbReference type="Proteomes" id="UP001234297"/>
    </source>
</evidence>
<organism evidence="1 2">
    <name type="scientific">Persea americana</name>
    <name type="common">Avocado</name>
    <dbReference type="NCBI Taxonomy" id="3435"/>
    <lineage>
        <taxon>Eukaryota</taxon>
        <taxon>Viridiplantae</taxon>
        <taxon>Streptophyta</taxon>
        <taxon>Embryophyta</taxon>
        <taxon>Tracheophyta</taxon>
        <taxon>Spermatophyta</taxon>
        <taxon>Magnoliopsida</taxon>
        <taxon>Magnoliidae</taxon>
        <taxon>Laurales</taxon>
        <taxon>Lauraceae</taxon>
        <taxon>Persea</taxon>
    </lineage>
</organism>
<sequence length="663" mass="73760">MSSLGFLQLLAAICTTLFPYCHSSAPNEVSALMNFKESIQEDPFSVLSDWNAVDADPCSWSGIQCSPTRDHVVALNLSSLALKGFVGRELGFLTSLQELVLHNNSFIGPIPGEIGTLKSLTVLDLGMNRLSGPIPRELGNLTNVIKLNLQSNGLTGSIPTELGYLTNLQELRLGKNRLQGTIPGSSNSINFTTDMHGMYVPQKNVTGFCQLSHLRVADFSDNFFDGIIPSCLKSLARSSFQGNCFQDRDPKLQPNKQCGGAAVMKSHPGSKQEKRHAEDAHSARHGSSRPAWLLALEIITGTIVGLLLFVAILTAAKRFKTKPAVIIPWKKTTNGKDHMEVSIDPEVLKDVLRISRQELEVSCEDFSNIIGSSSDSVVYKGTMKDGPEIAVISLCISEEHWTSYLEFYFQSEVADLARLNHENTGKLLGYCKENNTFSRMLVFEYASNGTLYEHLHYGEGCQLSWIRRMRIVIGIARGLNYLHTELQPPFTLSELNSSSIYLTEDFSPKLVDFERWKTVLAKSEKSYSGYMSNGIAFRGFPDLLERRHLDVQCNIFAFGVILLEIISGRPPYCKDRGCLVDWAREYLELPEVISYLVDPELKYFRYNDLRVICEVVNLCVQSDPGERPSMHVLSSMLENGIDISTAADLKESPLAWAELALSS</sequence>
<evidence type="ECO:0000313" key="1">
    <source>
        <dbReference type="EMBL" id="KAJ8642858.1"/>
    </source>
</evidence>
<comment type="caution">
    <text evidence="1">The sequence shown here is derived from an EMBL/GenBank/DDBJ whole genome shotgun (WGS) entry which is preliminary data.</text>
</comment>
<dbReference type="EMBL" id="CM056810">
    <property type="protein sequence ID" value="KAJ8642858.1"/>
    <property type="molecule type" value="Genomic_DNA"/>
</dbReference>
<accession>A0ACC2MBP4</accession>
<reference evidence="1 2" key="1">
    <citation type="journal article" date="2022" name="Hortic Res">
        <title>A haplotype resolved chromosomal level avocado genome allows analysis of novel avocado genes.</title>
        <authorList>
            <person name="Nath O."/>
            <person name="Fletcher S.J."/>
            <person name="Hayward A."/>
            <person name="Shaw L.M."/>
            <person name="Masouleh A.K."/>
            <person name="Furtado A."/>
            <person name="Henry R.J."/>
            <person name="Mitter N."/>
        </authorList>
    </citation>
    <scope>NUCLEOTIDE SEQUENCE [LARGE SCALE GENOMIC DNA]</scope>
    <source>
        <strain evidence="2">cv. Hass</strain>
    </source>
</reference>
<gene>
    <name evidence="1" type="ORF">MRB53_004606</name>
</gene>
<name>A0ACC2MBP4_PERAE</name>
<dbReference type="Proteomes" id="UP001234297">
    <property type="component" value="Chromosome 2"/>
</dbReference>
<protein>
    <submittedName>
        <fullName evidence="1">Uncharacterized protein</fullName>
    </submittedName>
</protein>
<keyword evidence="2" id="KW-1185">Reference proteome</keyword>